<dbReference type="InterPro" id="IPR014710">
    <property type="entry name" value="RmlC-like_jellyroll"/>
</dbReference>
<dbReference type="GeneID" id="100763226"/>
<feature type="region of interest" description="Disordered" evidence="1">
    <location>
        <begin position="85"/>
        <end position="104"/>
    </location>
</feature>
<gene>
    <name evidence="4" type="primary">Cnbd1</name>
</gene>
<dbReference type="AlphaFoldDB" id="A0A9J7K3B1"/>
<evidence type="ECO:0000313" key="4">
    <source>
        <dbReference type="RefSeq" id="XP_035295865.1"/>
    </source>
</evidence>
<evidence type="ECO:0000313" key="3">
    <source>
        <dbReference type="Proteomes" id="UP001108280"/>
    </source>
</evidence>
<dbReference type="PROSITE" id="PS50042">
    <property type="entry name" value="CNMP_BINDING_3"/>
    <property type="match status" value="1"/>
</dbReference>
<dbReference type="SUPFAM" id="SSF51206">
    <property type="entry name" value="cAMP-binding domain-like"/>
    <property type="match status" value="2"/>
</dbReference>
<proteinExistence type="predicted"/>
<accession>A0A9J7K3B1</accession>
<dbReference type="CDD" id="cd00038">
    <property type="entry name" value="CAP_ED"/>
    <property type="match status" value="1"/>
</dbReference>
<sequence>MPLDSLPTAILDHMVAINNVPPPTLRKIPDLRLKSSINYDQLNALCHISGLRSRHSSLNVIAHNTFIKQYPQIFLREKTTLPKIPQQDVKRKSTGKTDEIPQPDESHNIAVYTRQERGPMFTDEQIATMKFVEFLAILKKLPVHRTAHEHSIVLSMLKKIPELVSQLSGEHLKIISKKVFSETWIKGSTVIADDGLYVILKGLVQPRIKVLRSLNEESDSIISSISRESYSFDADLIDSTLAEIYVPSREILLRQWDTFGSLEAASHTEENEPSFSVVTEEECEILKIPAKEYEKLKLAKVKREIMRKLKLIRRCPFYENWPTLSICDLVSLSKWKIFPPGQVLVESGTVSPFVGFINAGYCNIYRNIVGLMRIRVNKVLKVPKLVYMGKLKEKESFGEISVLLQAPFSCTIISGGEVEMMIIEDKDILGKTLDSVTKELMIQTAKPTFGHLTEEDVKHEYIQKVQAKEWKHFKSKTIKSILHCNGVLPGFGKWEHPWTSIPRNLKDTLVTY</sequence>
<dbReference type="PANTHER" id="PTHR23011">
    <property type="entry name" value="CYCLIC NUCLEOTIDE-BINDING DOMAIN CONTAINING PROTEIN"/>
    <property type="match status" value="1"/>
</dbReference>
<reference evidence="4" key="3">
    <citation type="submission" date="2025-08" db="UniProtKB">
        <authorList>
            <consortium name="RefSeq"/>
        </authorList>
    </citation>
    <scope>IDENTIFICATION</scope>
    <source>
        <strain evidence="4">17A/GY</strain>
        <tissue evidence="4">Liver</tissue>
    </source>
</reference>
<evidence type="ECO:0000259" key="2">
    <source>
        <dbReference type="PROSITE" id="PS50042"/>
    </source>
</evidence>
<dbReference type="InterPro" id="IPR018490">
    <property type="entry name" value="cNMP-bd_dom_sf"/>
</dbReference>
<dbReference type="OrthoDB" id="5966510at2759"/>
<feature type="compositionally biased region" description="Basic and acidic residues" evidence="1">
    <location>
        <begin position="88"/>
        <end position="104"/>
    </location>
</feature>
<reference evidence="3" key="2">
    <citation type="journal article" date="2020" name="Biotechnol. Bioeng.">
        <title>Chromosome-scale scaffolds for the Chinese hamster reference genome assembly to facilitate the study of the CHO epigenome.</title>
        <authorList>
            <person name="Hilliard W."/>
            <person name="MacDonald M."/>
            <person name="Lee K.H."/>
        </authorList>
    </citation>
    <scope>NUCLEOTIDE SEQUENCE [LARGE SCALE GENOMIC DNA]</scope>
    <source>
        <strain evidence="3">17A/GY</strain>
    </source>
</reference>
<organism evidence="3 4">
    <name type="scientific">Cricetulus griseus</name>
    <name type="common">Chinese hamster</name>
    <name type="synonym">Cricetulus barabensis griseus</name>
    <dbReference type="NCBI Taxonomy" id="10029"/>
    <lineage>
        <taxon>Eukaryota</taxon>
        <taxon>Metazoa</taxon>
        <taxon>Chordata</taxon>
        <taxon>Craniata</taxon>
        <taxon>Vertebrata</taxon>
        <taxon>Euteleostomi</taxon>
        <taxon>Mammalia</taxon>
        <taxon>Eutheria</taxon>
        <taxon>Euarchontoglires</taxon>
        <taxon>Glires</taxon>
        <taxon>Rodentia</taxon>
        <taxon>Myomorpha</taxon>
        <taxon>Muroidea</taxon>
        <taxon>Cricetidae</taxon>
        <taxon>Cricetinae</taxon>
        <taxon>Cricetulus</taxon>
    </lineage>
</organism>
<feature type="domain" description="Cyclic nucleotide-binding" evidence="2">
    <location>
        <begin position="317"/>
        <end position="424"/>
    </location>
</feature>
<dbReference type="Proteomes" id="UP001108280">
    <property type="component" value="Chromosome 2"/>
</dbReference>
<keyword evidence="3" id="KW-1185">Reference proteome</keyword>
<dbReference type="PANTHER" id="PTHR23011:SF32">
    <property type="entry name" value="CYCLIC NUCLEOTIDE-BINDING DOMAIN-CONTAINING PROTEIN 1"/>
    <property type="match status" value="1"/>
</dbReference>
<dbReference type="InterPro" id="IPR000595">
    <property type="entry name" value="cNMP-bd_dom"/>
</dbReference>
<name>A0A9J7K3B1_CRIGR</name>
<evidence type="ECO:0000256" key="1">
    <source>
        <dbReference type="SAM" id="MobiDB-lite"/>
    </source>
</evidence>
<dbReference type="RefSeq" id="XP_035295865.1">
    <property type="nucleotide sequence ID" value="XM_035439974.1"/>
</dbReference>
<dbReference type="CTD" id="168975"/>
<reference evidence="3" key="1">
    <citation type="journal article" date="2018" name="Biotechnol. Bioeng.">
        <title>A reference genome of the Chinese hamster based on a hybrid assembly strategy.</title>
        <authorList>
            <person name="Rupp O."/>
            <person name="MacDonald M.L."/>
            <person name="Li S."/>
            <person name="Dhiman H."/>
            <person name="Polson S."/>
            <person name="Griep S."/>
            <person name="Heffner K."/>
            <person name="Hernandez I."/>
            <person name="Brinkrolf K."/>
            <person name="Jadhav V."/>
            <person name="Samoudi M."/>
            <person name="Hao H."/>
            <person name="Kingham B."/>
            <person name="Goesmann A."/>
            <person name="Betenbaugh M.J."/>
            <person name="Lewis N.E."/>
            <person name="Borth N."/>
            <person name="Lee K.H."/>
        </authorList>
    </citation>
    <scope>NUCLEOTIDE SEQUENCE [LARGE SCALE GENOMIC DNA]</scope>
    <source>
        <strain evidence="3">17A/GY</strain>
    </source>
</reference>
<protein>
    <submittedName>
        <fullName evidence="4">Cyclic nucleotide-binding domain-containing protein 1 isoform X2</fullName>
    </submittedName>
</protein>
<dbReference type="Gene3D" id="2.60.120.10">
    <property type="entry name" value="Jelly Rolls"/>
    <property type="match status" value="2"/>
</dbReference>
<dbReference type="KEGG" id="cge:100763226"/>